<dbReference type="RefSeq" id="WP_390316393.1">
    <property type="nucleotide sequence ID" value="NZ_JBHSPB010000007.1"/>
</dbReference>
<sequence length="95" mass="9764">MRESDSLWSDAGEPDPDLVAWVRGVDYVTGWRAAKDAAAELEQALTAAGVDAVGASMSAAARADGAGVVRLVWPVETVRTLAGLLEGAGEPKRAG</sequence>
<proteinExistence type="predicted"/>
<dbReference type="EMBL" id="JBHSPB010000007">
    <property type="protein sequence ID" value="MFC5721159.1"/>
    <property type="molecule type" value="Genomic_DNA"/>
</dbReference>
<dbReference type="Proteomes" id="UP001596083">
    <property type="component" value="Unassembled WGS sequence"/>
</dbReference>
<protein>
    <submittedName>
        <fullName evidence="1">Uncharacterized protein</fullName>
    </submittedName>
</protein>
<accession>A0ABW0Z119</accession>
<keyword evidence="2" id="KW-1185">Reference proteome</keyword>
<name>A0ABW0Z119_9ACTN</name>
<comment type="caution">
    <text evidence="1">The sequence shown here is derived from an EMBL/GenBank/DDBJ whole genome shotgun (WGS) entry which is preliminary data.</text>
</comment>
<gene>
    <name evidence="1" type="ORF">ACFP1Z_13365</name>
</gene>
<evidence type="ECO:0000313" key="1">
    <source>
        <dbReference type="EMBL" id="MFC5721159.1"/>
    </source>
</evidence>
<organism evidence="1 2">
    <name type="scientific">Streptomyces gamaensis</name>
    <dbReference type="NCBI Taxonomy" id="1763542"/>
    <lineage>
        <taxon>Bacteria</taxon>
        <taxon>Bacillati</taxon>
        <taxon>Actinomycetota</taxon>
        <taxon>Actinomycetes</taxon>
        <taxon>Kitasatosporales</taxon>
        <taxon>Streptomycetaceae</taxon>
        <taxon>Streptomyces</taxon>
    </lineage>
</organism>
<evidence type="ECO:0000313" key="2">
    <source>
        <dbReference type="Proteomes" id="UP001596083"/>
    </source>
</evidence>
<reference evidence="2" key="1">
    <citation type="journal article" date="2019" name="Int. J. Syst. Evol. Microbiol.">
        <title>The Global Catalogue of Microorganisms (GCM) 10K type strain sequencing project: providing services to taxonomists for standard genome sequencing and annotation.</title>
        <authorList>
            <consortium name="The Broad Institute Genomics Platform"/>
            <consortium name="The Broad Institute Genome Sequencing Center for Infectious Disease"/>
            <person name="Wu L."/>
            <person name="Ma J."/>
        </authorList>
    </citation>
    <scope>NUCLEOTIDE SEQUENCE [LARGE SCALE GENOMIC DNA]</scope>
    <source>
        <strain evidence="2">CGMCC 4.7304</strain>
    </source>
</reference>